<dbReference type="InterPro" id="IPR029063">
    <property type="entry name" value="SAM-dependent_MTases_sf"/>
</dbReference>
<organism evidence="4 5">
    <name type="scientific">Gimesia maris</name>
    <dbReference type="NCBI Taxonomy" id="122"/>
    <lineage>
        <taxon>Bacteria</taxon>
        <taxon>Pseudomonadati</taxon>
        <taxon>Planctomycetota</taxon>
        <taxon>Planctomycetia</taxon>
        <taxon>Planctomycetales</taxon>
        <taxon>Planctomycetaceae</taxon>
        <taxon>Gimesia</taxon>
    </lineage>
</organism>
<dbReference type="CDD" id="cd02440">
    <property type="entry name" value="AdoMet_MTases"/>
    <property type="match status" value="1"/>
</dbReference>
<reference evidence="4 5" key="1">
    <citation type="submission" date="2019-08" db="EMBL/GenBank/DDBJ databases">
        <title>Deep-cultivation of Planctomycetes and their phenomic and genomic characterization uncovers novel biology.</title>
        <authorList>
            <person name="Wiegand S."/>
            <person name="Jogler M."/>
            <person name="Boedeker C."/>
            <person name="Pinto D."/>
            <person name="Vollmers J."/>
            <person name="Rivas-Marin E."/>
            <person name="Kohn T."/>
            <person name="Peeters S.H."/>
            <person name="Heuer A."/>
            <person name="Rast P."/>
            <person name="Oberbeckmann S."/>
            <person name="Bunk B."/>
            <person name="Jeske O."/>
            <person name="Meyerdierks A."/>
            <person name="Storesund J.E."/>
            <person name="Kallscheuer N."/>
            <person name="Luecker S."/>
            <person name="Lage O.M."/>
            <person name="Pohl T."/>
            <person name="Merkel B.J."/>
            <person name="Hornburger P."/>
            <person name="Mueller R.-W."/>
            <person name="Bruemmer F."/>
            <person name="Labrenz M."/>
            <person name="Spormann A.M."/>
            <person name="Op den Camp H."/>
            <person name="Overmann J."/>
            <person name="Amann R."/>
            <person name="Jetten M.S.M."/>
            <person name="Mascher T."/>
            <person name="Medema M.H."/>
            <person name="Devos D.P."/>
            <person name="Kaster A.-K."/>
            <person name="Ovreas L."/>
            <person name="Rohde M."/>
            <person name="Galperin M.Y."/>
            <person name="Jogler C."/>
        </authorList>
    </citation>
    <scope>NUCLEOTIDE SEQUENCE [LARGE SCALE GENOMIC DNA]</scope>
    <source>
        <strain evidence="4 5">DSM 8797</strain>
    </source>
</reference>
<dbReference type="InterPro" id="IPR041698">
    <property type="entry name" value="Methyltransf_25"/>
</dbReference>
<evidence type="ECO:0000259" key="3">
    <source>
        <dbReference type="Pfam" id="PF13649"/>
    </source>
</evidence>
<dbReference type="Gene3D" id="3.40.50.150">
    <property type="entry name" value="Vaccinia Virus protein VP39"/>
    <property type="match status" value="1"/>
</dbReference>
<dbReference type="SUPFAM" id="SSF53335">
    <property type="entry name" value="S-adenosyl-L-methionine-dependent methyltransferases"/>
    <property type="match status" value="1"/>
</dbReference>
<evidence type="ECO:0000256" key="1">
    <source>
        <dbReference type="ARBA" id="ARBA00022603"/>
    </source>
</evidence>
<keyword evidence="5" id="KW-1185">Reference proteome</keyword>
<evidence type="ECO:0000256" key="2">
    <source>
        <dbReference type="ARBA" id="ARBA00022679"/>
    </source>
</evidence>
<keyword evidence="1" id="KW-0489">Methyltransferase</keyword>
<dbReference type="PANTHER" id="PTHR43861">
    <property type="entry name" value="TRANS-ACONITATE 2-METHYLTRANSFERASE-RELATED"/>
    <property type="match status" value="1"/>
</dbReference>
<gene>
    <name evidence="4" type="ORF">GmarT_00730</name>
</gene>
<keyword evidence="2" id="KW-0808">Transferase</keyword>
<evidence type="ECO:0000313" key="4">
    <source>
        <dbReference type="EMBL" id="QEG14240.1"/>
    </source>
</evidence>
<protein>
    <submittedName>
        <fullName evidence="4">Trans-aconitate 2-methyltransferase</fullName>
    </submittedName>
</protein>
<accession>A0ABX5YF11</accession>
<dbReference type="EMBL" id="CP042910">
    <property type="protein sequence ID" value="QEG14240.1"/>
    <property type="molecule type" value="Genomic_DNA"/>
</dbReference>
<dbReference type="PANTHER" id="PTHR43861:SF1">
    <property type="entry name" value="TRANS-ACONITATE 2-METHYLTRANSFERASE"/>
    <property type="match status" value="1"/>
</dbReference>
<dbReference type="Pfam" id="PF13649">
    <property type="entry name" value="Methyltransf_25"/>
    <property type="match status" value="1"/>
</dbReference>
<evidence type="ECO:0000313" key="5">
    <source>
        <dbReference type="Proteomes" id="UP000322887"/>
    </source>
</evidence>
<proteinExistence type="predicted"/>
<name>A0ABX5YF11_9PLAN</name>
<dbReference type="Proteomes" id="UP000322887">
    <property type="component" value="Chromosome"/>
</dbReference>
<feature type="domain" description="Methyltransferase" evidence="3">
    <location>
        <begin position="44"/>
        <end position="137"/>
    </location>
</feature>
<dbReference type="GeneID" id="98644778"/>
<dbReference type="RefSeq" id="WP_002648119.1">
    <property type="nucleotide sequence ID" value="NZ_CP042910.1"/>
</dbReference>
<sequence>MNHSTTWDPKTYDEPRRRLVPDFDAFYGTAATLVEMTVPAEARILDLGCGTGLFSEFILNRSPAATVTLLDQSAEMLDVAKTRLQQYSITAVHASFDEALPVGPFDAVISSLAIHHLADDQKARLFQRVAEALADGGIFINADQVAGPSPWQTDLYRTMHEQQARELGTDDAEWTAALERMAIDQYASVDWHLARFADAGLKRCDVFFKRFGFAVMAGWKSSAS</sequence>